<feature type="transmembrane region" description="Helical" evidence="10">
    <location>
        <begin position="16"/>
        <end position="38"/>
    </location>
</feature>
<dbReference type="HOGENOM" id="CLU_019602_21_0_10"/>
<dbReference type="PRINTS" id="PR00169">
    <property type="entry name" value="KCHANNEL"/>
</dbReference>
<keyword evidence="6 10" id="KW-0472">Membrane</keyword>
<evidence type="ECO:0000256" key="4">
    <source>
        <dbReference type="ARBA" id="ARBA00022989"/>
    </source>
</evidence>
<sequence>MPKQKFNVQKAERPCLMAAGNGVAVICGLFLMHLFFLFSPCPVSAAEKGEKLIIGTKHSPPFVMKKSDGSWEGISVALWDKIALENGFSYEFREMELSDILKGVADNELDAGVAAITVTAEREETLDFSQPYYLSRFGIATLEEGVDWKNILKVFFSYGFFRIVVLLSLVLLLSGFLVWLFERRKNPEHFGGSPTHGIGSGFWWAAVTMTTVGYGDKSPKTPAGRVVALVWMFASLVMISGFTAAITTTLTVGSLGVSVTNPRDLHAVKTGTVEGSTSMQYLNEEYIAFQHFATIQDALQALQERRVEAVLYDEPIMRYMIASGKFQGIKVIETSFRYEYYAVALPPDSPRTEDINRSLLHYLESENWRSVQFRYLDVVP</sequence>
<evidence type="ECO:0000256" key="9">
    <source>
        <dbReference type="ARBA" id="ARBA00023303"/>
    </source>
</evidence>
<dbReference type="InterPro" id="IPR001320">
    <property type="entry name" value="Iontro_rcpt_C"/>
</dbReference>
<feature type="transmembrane region" description="Helical" evidence="10">
    <location>
        <begin position="159"/>
        <end position="181"/>
    </location>
</feature>
<comment type="subcellular location">
    <subcellularLocation>
        <location evidence="1">Membrane</location>
        <topology evidence="1">Multi-pass membrane protein</topology>
    </subcellularLocation>
</comment>
<evidence type="ECO:0000256" key="5">
    <source>
        <dbReference type="ARBA" id="ARBA00023065"/>
    </source>
</evidence>
<accession>B3EN28</accession>
<keyword evidence="8" id="KW-0325">Glycoprotein</keyword>
<organism evidence="13">
    <name type="scientific">Chlorobium phaeobacteroides (strain BS1)</name>
    <dbReference type="NCBI Taxonomy" id="331678"/>
    <lineage>
        <taxon>Bacteria</taxon>
        <taxon>Pseudomonadati</taxon>
        <taxon>Chlorobiota</taxon>
        <taxon>Chlorobiia</taxon>
        <taxon>Chlorobiales</taxon>
        <taxon>Chlorobiaceae</taxon>
        <taxon>Chlorobium/Pelodictyon group</taxon>
        <taxon>Chlorobium</taxon>
    </lineage>
</organism>
<dbReference type="Pfam" id="PF00060">
    <property type="entry name" value="Lig_chan"/>
    <property type="match status" value="1"/>
</dbReference>
<keyword evidence="3 10" id="KW-0812">Transmembrane</keyword>
<keyword evidence="2" id="KW-0813">Transport</keyword>
<keyword evidence="9" id="KW-0407">Ion channel</keyword>
<feature type="transmembrane region" description="Helical" evidence="10">
    <location>
        <begin position="226"/>
        <end position="246"/>
    </location>
</feature>
<dbReference type="SUPFAM" id="SSF81324">
    <property type="entry name" value="Voltage-gated potassium channels"/>
    <property type="match status" value="1"/>
</dbReference>
<dbReference type="SMART" id="SM00079">
    <property type="entry name" value="PBPe"/>
    <property type="match status" value="1"/>
</dbReference>
<feature type="transmembrane region" description="Helical" evidence="10">
    <location>
        <begin position="193"/>
        <end position="214"/>
    </location>
</feature>
<dbReference type="GO" id="GO:0015276">
    <property type="term" value="F:ligand-gated monoatomic ion channel activity"/>
    <property type="evidence" value="ECO:0007669"/>
    <property type="project" value="InterPro"/>
</dbReference>
<dbReference type="AlphaFoldDB" id="B3EN28"/>
<dbReference type="Gene3D" id="3.40.190.10">
    <property type="entry name" value="Periplasmic binding protein-like II"/>
    <property type="match status" value="2"/>
</dbReference>
<reference evidence="13" key="1">
    <citation type="submission" date="2008-06" db="EMBL/GenBank/DDBJ databases">
        <title>Complete sequence of Chlorobium phaeobacteroides BS1.</title>
        <authorList>
            <consortium name="US DOE Joint Genome Institute"/>
            <person name="Lucas S."/>
            <person name="Copeland A."/>
            <person name="Lapidus A."/>
            <person name="Glavina del Rio T."/>
            <person name="Dalin E."/>
            <person name="Tice H."/>
            <person name="Bruce D."/>
            <person name="Goodwin L."/>
            <person name="Pitluck S."/>
            <person name="Schmutz J."/>
            <person name="Larimer F."/>
            <person name="Land M."/>
            <person name="Hauser L."/>
            <person name="Kyrpides N."/>
            <person name="Ovchinnikova G."/>
            <person name="Li T."/>
            <person name="Liu Z."/>
            <person name="Zhao F."/>
            <person name="Overmann J."/>
            <person name="Bryant D.A."/>
            <person name="Richardson P."/>
        </authorList>
    </citation>
    <scope>NUCLEOTIDE SEQUENCE [LARGE SCALE GENOMIC DNA]</scope>
    <source>
        <strain evidence="13">BS1</strain>
    </source>
</reference>
<dbReference type="InterPro" id="IPR001638">
    <property type="entry name" value="Solute-binding_3/MltF_N"/>
</dbReference>
<feature type="domain" description="Ionotropic glutamate receptor C-terminal" evidence="12">
    <location>
        <begin position="51"/>
        <end position="370"/>
    </location>
</feature>
<evidence type="ECO:0000256" key="3">
    <source>
        <dbReference type="ARBA" id="ARBA00022692"/>
    </source>
</evidence>
<evidence type="ECO:0000256" key="10">
    <source>
        <dbReference type="SAM" id="Phobius"/>
    </source>
</evidence>
<dbReference type="SMART" id="SM00062">
    <property type="entry name" value="PBPb"/>
    <property type="match status" value="1"/>
</dbReference>
<dbReference type="GO" id="GO:0016020">
    <property type="term" value="C:membrane"/>
    <property type="evidence" value="ECO:0007669"/>
    <property type="project" value="UniProtKB-SubCell"/>
</dbReference>
<feature type="domain" description="Solute-binding protein family 3/N-terminal" evidence="11">
    <location>
        <begin position="51"/>
        <end position="372"/>
    </location>
</feature>
<dbReference type="eggNOG" id="COG0834">
    <property type="taxonomic scope" value="Bacteria"/>
</dbReference>
<dbReference type="EMBL" id="CP001101">
    <property type="protein sequence ID" value="ACE05017.1"/>
    <property type="molecule type" value="Genomic_DNA"/>
</dbReference>
<dbReference type="Gene3D" id="1.10.287.70">
    <property type="match status" value="1"/>
</dbReference>
<dbReference type="InterPro" id="IPR015683">
    <property type="entry name" value="Ionotropic_Glu_rcpt"/>
</dbReference>
<evidence type="ECO:0000259" key="11">
    <source>
        <dbReference type="SMART" id="SM00062"/>
    </source>
</evidence>
<evidence type="ECO:0000256" key="6">
    <source>
        <dbReference type="ARBA" id="ARBA00023136"/>
    </source>
</evidence>
<evidence type="ECO:0000256" key="7">
    <source>
        <dbReference type="ARBA" id="ARBA00023170"/>
    </source>
</evidence>
<protein>
    <submittedName>
        <fullName evidence="13">Ion transport 2 domain protein</fullName>
    </submittedName>
</protein>
<evidence type="ECO:0000256" key="1">
    <source>
        <dbReference type="ARBA" id="ARBA00004141"/>
    </source>
</evidence>
<dbReference type="SUPFAM" id="SSF53850">
    <property type="entry name" value="Periplasmic binding protein-like II"/>
    <property type="match status" value="1"/>
</dbReference>
<dbReference type="Pfam" id="PF00497">
    <property type="entry name" value="SBP_bac_3"/>
    <property type="match status" value="1"/>
</dbReference>
<keyword evidence="7" id="KW-0675">Receptor</keyword>
<dbReference type="STRING" id="331678.Cphamn1_2108"/>
<dbReference type="KEGG" id="cpb:Cphamn1_2108"/>
<proteinExistence type="predicted"/>
<keyword evidence="5" id="KW-0406">Ion transport</keyword>
<evidence type="ECO:0000256" key="8">
    <source>
        <dbReference type="ARBA" id="ARBA00023180"/>
    </source>
</evidence>
<evidence type="ECO:0000259" key="12">
    <source>
        <dbReference type="SMART" id="SM00079"/>
    </source>
</evidence>
<gene>
    <name evidence="13" type="ordered locus">Cphamn1_2108</name>
</gene>
<evidence type="ECO:0000256" key="2">
    <source>
        <dbReference type="ARBA" id="ARBA00022448"/>
    </source>
</evidence>
<evidence type="ECO:0000313" key="13">
    <source>
        <dbReference type="EMBL" id="ACE05017.1"/>
    </source>
</evidence>
<name>B3EN28_CHLPB</name>
<keyword evidence="4 10" id="KW-1133">Transmembrane helix</keyword>
<dbReference type="PANTHER" id="PTHR18966">
    <property type="entry name" value="IONOTROPIC GLUTAMATE RECEPTOR"/>
    <property type="match status" value="1"/>
</dbReference>